<keyword evidence="3 9" id="KW-0732">Signal</keyword>
<dbReference type="GO" id="GO:0005829">
    <property type="term" value="C:cytosol"/>
    <property type="evidence" value="ECO:0007669"/>
    <property type="project" value="TreeGrafter"/>
</dbReference>
<feature type="chain" id="PRO_5005112002" description="Lysophospholipase" evidence="9">
    <location>
        <begin position="26"/>
        <end position="648"/>
    </location>
</feature>
<evidence type="ECO:0000256" key="5">
    <source>
        <dbReference type="ARBA" id="ARBA00022963"/>
    </source>
</evidence>
<keyword evidence="4 8" id="KW-0378">Hydrolase</keyword>
<comment type="catalytic activity">
    <reaction evidence="9">
        <text>a 1-acyl-sn-glycero-3-phosphocholine + H2O = sn-glycerol 3-phosphocholine + a fatty acid + H(+)</text>
        <dbReference type="Rhea" id="RHEA:15177"/>
        <dbReference type="ChEBI" id="CHEBI:15377"/>
        <dbReference type="ChEBI" id="CHEBI:15378"/>
        <dbReference type="ChEBI" id="CHEBI:16870"/>
        <dbReference type="ChEBI" id="CHEBI:28868"/>
        <dbReference type="ChEBI" id="CHEBI:58168"/>
        <dbReference type="EC" id="3.1.1.5"/>
    </reaction>
</comment>
<evidence type="ECO:0000256" key="1">
    <source>
        <dbReference type="ARBA" id="ARBA00008780"/>
    </source>
</evidence>
<dbReference type="InParanoid" id="A0A0D0E413"/>
<feature type="domain" description="PLA2c" evidence="11">
    <location>
        <begin position="39"/>
        <end position="613"/>
    </location>
</feature>
<dbReference type="GO" id="GO:0004623">
    <property type="term" value="F:phospholipase A2 activity"/>
    <property type="evidence" value="ECO:0007669"/>
    <property type="project" value="TreeGrafter"/>
</dbReference>
<comment type="similarity">
    <text evidence="1 9">Belongs to the lysophospholipase family.</text>
</comment>
<evidence type="ECO:0000256" key="2">
    <source>
        <dbReference type="ARBA" id="ARBA00013274"/>
    </source>
</evidence>
<feature type="signal peptide" evidence="9">
    <location>
        <begin position="1"/>
        <end position="25"/>
    </location>
</feature>
<evidence type="ECO:0000313" key="12">
    <source>
        <dbReference type="EMBL" id="KIK99016.1"/>
    </source>
</evidence>
<dbReference type="SUPFAM" id="SSF52151">
    <property type="entry name" value="FabD/lysophospholipase-like"/>
    <property type="match status" value="1"/>
</dbReference>
<dbReference type="InterPro" id="IPR002642">
    <property type="entry name" value="LysoPLipase_cat_dom"/>
</dbReference>
<evidence type="ECO:0000256" key="3">
    <source>
        <dbReference type="ARBA" id="ARBA00022729"/>
    </source>
</evidence>
<reference evidence="12 13" key="1">
    <citation type="submission" date="2014-04" db="EMBL/GenBank/DDBJ databases">
        <authorList>
            <consortium name="DOE Joint Genome Institute"/>
            <person name="Kuo A."/>
            <person name="Kohler A."/>
            <person name="Jargeat P."/>
            <person name="Nagy L.G."/>
            <person name="Floudas D."/>
            <person name="Copeland A."/>
            <person name="Barry K.W."/>
            <person name="Cichocki N."/>
            <person name="Veneault-Fourrey C."/>
            <person name="LaButti K."/>
            <person name="Lindquist E.A."/>
            <person name="Lipzen A."/>
            <person name="Lundell T."/>
            <person name="Morin E."/>
            <person name="Murat C."/>
            <person name="Sun H."/>
            <person name="Tunlid A."/>
            <person name="Henrissat B."/>
            <person name="Grigoriev I.V."/>
            <person name="Hibbett D.S."/>
            <person name="Martin F."/>
            <person name="Nordberg H.P."/>
            <person name="Cantor M.N."/>
            <person name="Hua S.X."/>
        </authorList>
    </citation>
    <scope>NUCLEOTIDE SEQUENCE [LARGE SCALE GENOMIC DNA]</scope>
    <source>
        <strain evidence="12 13">Ve08.2h10</strain>
    </source>
</reference>
<evidence type="ECO:0000256" key="10">
    <source>
        <dbReference type="SAM" id="Phobius"/>
    </source>
</evidence>
<dbReference type="STRING" id="930991.A0A0D0E413"/>
<keyword evidence="10" id="KW-1133">Transmembrane helix</keyword>
<dbReference type="FunCoup" id="A0A0D0E413">
    <property type="interactions" value="211"/>
</dbReference>
<evidence type="ECO:0000313" key="13">
    <source>
        <dbReference type="Proteomes" id="UP000054538"/>
    </source>
</evidence>
<keyword evidence="5 8" id="KW-0442">Lipid degradation</keyword>
<dbReference type="InterPro" id="IPR016035">
    <property type="entry name" value="Acyl_Trfase/lysoPLipase"/>
</dbReference>
<evidence type="ECO:0000256" key="9">
    <source>
        <dbReference type="RuleBase" id="RU362103"/>
    </source>
</evidence>
<dbReference type="AlphaFoldDB" id="A0A0D0E413"/>
<dbReference type="Gene3D" id="3.40.1090.10">
    <property type="entry name" value="Cytosolic phospholipase A2 catalytic domain"/>
    <property type="match status" value="1"/>
</dbReference>
<dbReference type="GO" id="GO:0046475">
    <property type="term" value="P:glycerophospholipid catabolic process"/>
    <property type="evidence" value="ECO:0007669"/>
    <property type="project" value="TreeGrafter"/>
</dbReference>
<dbReference type="Proteomes" id="UP000054538">
    <property type="component" value="Unassembled WGS sequence"/>
</dbReference>
<dbReference type="EC" id="3.1.1.5" evidence="2 9"/>
<evidence type="ECO:0000256" key="7">
    <source>
        <dbReference type="ARBA" id="ARBA00023180"/>
    </source>
</evidence>
<dbReference type="OrthoDB" id="4084751at2759"/>
<feature type="transmembrane region" description="Helical" evidence="10">
    <location>
        <begin position="625"/>
        <end position="647"/>
    </location>
</feature>
<keyword evidence="6 8" id="KW-0443">Lipid metabolism</keyword>
<dbReference type="PANTHER" id="PTHR10728">
    <property type="entry name" value="CYTOSOLIC PHOSPHOLIPASE A2"/>
    <property type="match status" value="1"/>
</dbReference>
<evidence type="ECO:0000256" key="4">
    <source>
        <dbReference type="ARBA" id="ARBA00022801"/>
    </source>
</evidence>
<dbReference type="PANTHER" id="PTHR10728:SF33">
    <property type="entry name" value="LYSOPHOSPHOLIPASE 1-RELATED"/>
    <property type="match status" value="1"/>
</dbReference>
<dbReference type="SMART" id="SM00022">
    <property type="entry name" value="PLAc"/>
    <property type="match status" value="1"/>
</dbReference>
<reference evidence="13" key="2">
    <citation type="submission" date="2015-01" db="EMBL/GenBank/DDBJ databases">
        <title>Evolutionary Origins and Diversification of the Mycorrhizal Mutualists.</title>
        <authorList>
            <consortium name="DOE Joint Genome Institute"/>
            <consortium name="Mycorrhizal Genomics Consortium"/>
            <person name="Kohler A."/>
            <person name="Kuo A."/>
            <person name="Nagy L.G."/>
            <person name="Floudas D."/>
            <person name="Copeland A."/>
            <person name="Barry K.W."/>
            <person name="Cichocki N."/>
            <person name="Veneault-Fourrey C."/>
            <person name="LaButti K."/>
            <person name="Lindquist E.A."/>
            <person name="Lipzen A."/>
            <person name="Lundell T."/>
            <person name="Morin E."/>
            <person name="Murat C."/>
            <person name="Riley R."/>
            <person name="Ohm R."/>
            <person name="Sun H."/>
            <person name="Tunlid A."/>
            <person name="Henrissat B."/>
            <person name="Grigoriev I.V."/>
            <person name="Hibbett D.S."/>
            <person name="Martin F."/>
        </authorList>
    </citation>
    <scope>NUCLEOTIDE SEQUENCE [LARGE SCALE GENOMIC DNA]</scope>
    <source>
        <strain evidence="13">Ve08.2h10</strain>
    </source>
</reference>
<dbReference type="GO" id="GO:0004622">
    <property type="term" value="F:phosphatidylcholine lysophospholipase activity"/>
    <property type="evidence" value="ECO:0007669"/>
    <property type="project" value="UniProtKB-EC"/>
</dbReference>
<sequence length="648" mass="68469">MVRVARIDTVIWLYLLPLPAWLASAQSIASQAYTPVAGACPEGFSLVRMAGSAPEDQTLSSSESSYIQARRSQVIPQAWKTYLANVEATNITLPSYVSSILGGTNSQTPNLGIATSGGGYRAAIFGAGVLNALDGRNASSNSAGIGGLLQSATYLAGLSGGSWLLTSLAQANFPTIQELVVGPTNPIAANNSWGGWNAEYDIAVPSDNPVTDTEYLNNLIDELAGKYHAGYPVTFADFWARGLARHFVNGTFASNFYDESYLHGAGILWSGVAETTSFTSYMIPFPIVVTDLTAPGQNASNDIPGNIIPISNPIIEFNVFEMGSFDPMLSAFAPTKYLGTRNNSICITNYDQSALVTGSSSELFNLYNITDTLSSTWSSIFSLLEELLPESDIELDVALWPNPFYGVAPDTFIASNQVDLSIVDGGEDGEVIPLQPLLVKARGVDTILAIDATSDVNNFADGSSLIATQNRTMLLSSAYSFPPVPTSLSEFTAQNLSTSPTFFGCNTTSSNASTPLLIYLANGGPPHNGDVPLTNTSTTQISYEASQIQAMLDQTFIIATQGLPVDTSTSTDPEWPACLACAVVDRARERAGETRSGVCESCFARYCWNGSTLGANTQTSSGTRAIGVASGSHGGLVLALVGVIVMLM</sequence>
<gene>
    <name evidence="12" type="ORF">PAXRUDRAFT_133001</name>
</gene>
<evidence type="ECO:0000256" key="8">
    <source>
        <dbReference type="PROSITE-ProRule" id="PRU00555"/>
    </source>
</evidence>
<name>A0A0D0E413_9AGAM</name>
<dbReference type="HOGENOM" id="CLU_014602_1_0_1"/>
<dbReference type="Pfam" id="PF01735">
    <property type="entry name" value="PLA2_B"/>
    <property type="match status" value="1"/>
</dbReference>
<dbReference type="PROSITE" id="PS51210">
    <property type="entry name" value="PLA2C"/>
    <property type="match status" value="1"/>
</dbReference>
<evidence type="ECO:0000259" key="11">
    <source>
        <dbReference type="PROSITE" id="PS51210"/>
    </source>
</evidence>
<evidence type="ECO:0000256" key="6">
    <source>
        <dbReference type="ARBA" id="ARBA00023098"/>
    </source>
</evidence>
<keyword evidence="10" id="KW-0812">Transmembrane</keyword>
<proteinExistence type="inferred from homology"/>
<protein>
    <recommendedName>
        <fullName evidence="2 9">Lysophospholipase</fullName>
        <ecNumber evidence="2 9">3.1.1.5</ecNumber>
    </recommendedName>
</protein>
<keyword evidence="7" id="KW-0325">Glycoprotein</keyword>
<keyword evidence="10" id="KW-0472">Membrane</keyword>
<organism evidence="12 13">
    <name type="scientific">Paxillus rubicundulus Ve08.2h10</name>
    <dbReference type="NCBI Taxonomy" id="930991"/>
    <lineage>
        <taxon>Eukaryota</taxon>
        <taxon>Fungi</taxon>
        <taxon>Dikarya</taxon>
        <taxon>Basidiomycota</taxon>
        <taxon>Agaricomycotina</taxon>
        <taxon>Agaricomycetes</taxon>
        <taxon>Agaricomycetidae</taxon>
        <taxon>Boletales</taxon>
        <taxon>Paxilineae</taxon>
        <taxon>Paxillaceae</taxon>
        <taxon>Paxillus</taxon>
    </lineage>
</organism>
<keyword evidence="13" id="KW-1185">Reference proteome</keyword>
<accession>A0A0D0E413</accession>
<dbReference type="EMBL" id="KN824873">
    <property type="protein sequence ID" value="KIK99016.1"/>
    <property type="molecule type" value="Genomic_DNA"/>
</dbReference>